<dbReference type="GO" id="GO:0030424">
    <property type="term" value="C:axon"/>
    <property type="evidence" value="ECO:0007669"/>
    <property type="project" value="TreeGrafter"/>
</dbReference>
<feature type="transmembrane region" description="Helical" evidence="2">
    <location>
        <begin position="493"/>
        <end position="517"/>
    </location>
</feature>
<dbReference type="InterPro" id="IPR050958">
    <property type="entry name" value="Cell_Adh-Cytoskel_Orgn"/>
</dbReference>
<dbReference type="InterPro" id="IPR024079">
    <property type="entry name" value="MetalloPept_cat_dom_sf"/>
</dbReference>
<gene>
    <name evidence="6" type="primary">MDGA1</name>
    <name evidence="6" type="ORF">BLAG_LOCUS15778</name>
</gene>
<dbReference type="EMBL" id="OV696688">
    <property type="protein sequence ID" value="CAH1258083.1"/>
    <property type="molecule type" value="Genomic_DNA"/>
</dbReference>
<dbReference type="SUPFAM" id="SSF55486">
    <property type="entry name" value="Metalloproteases ('zincins'), catalytic domain"/>
    <property type="match status" value="1"/>
</dbReference>
<feature type="chain" id="PRO_5035439950" evidence="3">
    <location>
        <begin position="29"/>
        <end position="523"/>
    </location>
</feature>
<reference evidence="6" key="1">
    <citation type="submission" date="2022-01" db="EMBL/GenBank/DDBJ databases">
        <authorList>
            <person name="Braso-Vives M."/>
        </authorList>
    </citation>
    <scope>NUCLEOTIDE SEQUENCE</scope>
</reference>
<evidence type="ECO:0000256" key="2">
    <source>
        <dbReference type="SAM" id="Phobius"/>
    </source>
</evidence>
<dbReference type="InterPro" id="IPR003598">
    <property type="entry name" value="Ig_sub2"/>
</dbReference>
<dbReference type="SMART" id="SM00408">
    <property type="entry name" value="IGc2"/>
    <property type="match status" value="1"/>
</dbReference>
<dbReference type="Gene3D" id="2.60.40.10">
    <property type="entry name" value="Immunoglobulins"/>
    <property type="match status" value="1"/>
</dbReference>
<name>A0A8J9ZQ50_BRALA</name>
<dbReference type="AlphaFoldDB" id="A0A8J9ZQ50"/>
<dbReference type="InterPro" id="IPR013783">
    <property type="entry name" value="Ig-like_fold"/>
</dbReference>
<evidence type="ECO:0000313" key="7">
    <source>
        <dbReference type="Proteomes" id="UP000838412"/>
    </source>
</evidence>
<feature type="signal peptide" evidence="3">
    <location>
        <begin position="1"/>
        <end position="28"/>
    </location>
</feature>
<dbReference type="GO" id="GO:0005886">
    <property type="term" value="C:plasma membrane"/>
    <property type="evidence" value="ECO:0007669"/>
    <property type="project" value="TreeGrafter"/>
</dbReference>
<keyword evidence="2" id="KW-0812">Transmembrane</keyword>
<dbReference type="InterPro" id="IPR036179">
    <property type="entry name" value="Ig-like_dom_sf"/>
</dbReference>
<dbReference type="GO" id="GO:0050808">
    <property type="term" value="P:synapse organization"/>
    <property type="evidence" value="ECO:0007669"/>
    <property type="project" value="TreeGrafter"/>
</dbReference>
<dbReference type="Pfam" id="PF13927">
    <property type="entry name" value="Ig_3"/>
    <property type="match status" value="1"/>
</dbReference>
<dbReference type="SMART" id="SM00409">
    <property type="entry name" value="IG"/>
    <property type="match status" value="1"/>
</dbReference>
<accession>A0A8J9ZQ50</accession>
<evidence type="ECO:0000259" key="5">
    <source>
        <dbReference type="PROSITE" id="PS51670"/>
    </source>
</evidence>
<proteinExistence type="predicted"/>
<evidence type="ECO:0000256" key="3">
    <source>
        <dbReference type="SAM" id="SignalP"/>
    </source>
</evidence>
<protein>
    <submittedName>
        <fullName evidence="6">MDGA1 protein</fullName>
    </submittedName>
</protein>
<dbReference type="SUPFAM" id="SSF48726">
    <property type="entry name" value="Immunoglobulin"/>
    <property type="match status" value="1"/>
</dbReference>
<keyword evidence="2" id="KW-1133">Transmembrane helix</keyword>
<dbReference type="GO" id="GO:0007156">
    <property type="term" value="P:homophilic cell adhesion via plasma membrane adhesion molecules"/>
    <property type="evidence" value="ECO:0007669"/>
    <property type="project" value="TreeGrafter"/>
</dbReference>
<feature type="domain" description="ShKT" evidence="5">
    <location>
        <begin position="127"/>
        <end position="161"/>
    </location>
</feature>
<keyword evidence="2" id="KW-0472">Membrane</keyword>
<dbReference type="PROSITE" id="PS51670">
    <property type="entry name" value="SHKT"/>
    <property type="match status" value="1"/>
</dbReference>
<organism evidence="6 7">
    <name type="scientific">Branchiostoma lanceolatum</name>
    <name type="common">Common lancelet</name>
    <name type="synonym">Amphioxus lanceolatum</name>
    <dbReference type="NCBI Taxonomy" id="7740"/>
    <lineage>
        <taxon>Eukaryota</taxon>
        <taxon>Metazoa</taxon>
        <taxon>Chordata</taxon>
        <taxon>Cephalochordata</taxon>
        <taxon>Leptocardii</taxon>
        <taxon>Amphioxiformes</taxon>
        <taxon>Branchiostomatidae</taxon>
        <taxon>Branchiostoma</taxon>
    </lineage>
</organism>
<dbReference type="InterPro" id="IPR007110">
    <property type="entry name" value="Ig-like_dom"/>
</dbReference>
<dbReference type="Proteomes" id="UP000838412">
    <property type="component" value="Chromosome 3"/>
</dbReference>
<dbReference type="PANTHER" id="PTHR45080">
    <property type="entry name" value="CONTACTIN 5"/>
    <property type="match status" value="1"/>
</dbReference>
<feature type="domain" description="Ig-like" evidence="4">
    <location>
        <begin position="32"/>
        <end position="116"/>
    </location>
</feature>
<keyword evidence="1" id="KW-1015">Disulfide bond</keyword>
<dbReference type="InterPro" id="IPR003599">
    <property type="entry name" value="Ig_sub"/>
</dbReference>
<dbReference type="Gene3D" id="1.10.10.1940">
    <property type="match status" value="1"/>
</dbReference>
<dbReference type="GO" id="GO:0043025">
    <property type="term" value="C:neuronal cell body"/>
    <property type="evidence" value="ECO:0007669"/>
    <property type="project" value="TreeGrafter"/>
</dbReference>
<dbReference type="PANTHER" id="PTHR45080:SF33">
    <property type="entry name" value="IG-LIKE DOMAIN-CONTAINING PROTEIN"/>
    <property type="match status" value="1"/>
</dbReference>
<evidence type="ECO:0000313" key="6">
    <source>
        <dbReference type="EMBL" id="CAH1258083.1"/>
    </source>
</evidence>
<dbReference type="SMART" id="SM00254">
    <property type="entry name" value="ShKT"/>
    <property type="match status" value="1"/>
</dbReference>
<comment type="caution">
    <text evidence="1">Lacks conserved residue(s) required for the propagation of feature annotation.</text>
</comment>
<dbReference type="GO" id="GO:0008046">
    <property type="term" value="F:axon guidance receptor activity"/>
    <property type="evidence" value="ECO:0007669"/>
    <property type="project" value="TreeGrafter"/>
</dbReference>
<dbReference type="Gene3D" id="3.40.390.10">
    <property type="entry name" value="Collagenase (Catalytic Domain)"/>
    <property type="match status" value="1"/>
</dbReference>
<dbReference type="PROSITE" id="PS50835">
    <property type="entry name" value="IG_LIKE"/>
    <property type="match status" value="1"/>
</dbReference>
<evidence type="ECO:0000259" key="4">
    <source>
        <dbReference type="PROSITE" id="PS50835"/>
    </source>
</evidence>
<dbReference type="GO" id="GO:0008237">
    <property type="term" value="F:metallopeptidase activity"/>
    <property type="evidence" value="ECO:0007669"/>
    <property type="project" value="InterPro"/>
</dbReference>
<evidence type="ECO:0000256" key="1">
    <source>
        <dbReference type="PROSITE-ProRule" id="PRU01005"/>
    </source>
</evidence>
<dbReference type="OrthoDB" id="6132182at2759"/>
<dbReference type="InterPro" id="IPR003582">
    <property type="entry name" value="ShKT_dom"/>
</dbReference>
<keyword evidence="7" id="KW-1185">Reference proteome</keyword>
<feature type="disulfide bond" evidence="1">
    <location>
        <begin position="127"/>
        <end position="161"/>
    </location>
</feature>
<sequence>MATDTVSVTPRVLFTVLIVFFGTRIVKATEPPEVKNVAILPGALLYAGETATLFCIGSGDPAPTFTWSRQSGALPAGAEADIDGSLTLRDVVAEDSDVYVCTADNGVGRTAKGNISIVVCPDLPGDCADRNHHCLSWAKKGECENNPGYMSRNCPLSCGICMPGLPLECVRRGRGRALDTWECNDVTNVPDDVRSSMSLDNFYQKYLHAYGIPILGSSIVPDEAIRRACYDVLFMLADRKDLRDSYYDYYGRAAIMAETEVTLDIPEHSGLDPSFNTRARGLGATVSRPVSTGAEENVLCYTSDRYKSEDIFLHEFSHGIDLLGARQVIPGWRSRLQAAYDSAKAAGLWANTYADDTIDEYFAEGVQGYFDVNAESLRPNGIHNYVNNRTELQEYDPALYRLIKEIFPCGNTLVKRCDPDYQNTRFRFNCFAEGRQRDVITGNRAFGITDRPTSMKPSTIMTMHMVTTEDRYVTTESTARFQDTQFVTTLKPISAATLVTTLSVFTVTAMTLVPLVITASLQP</sequence>
<dbReference type="Pfam" id="PF01549">
    <property type="entry name" value="ShK"/>
    <property type="match status" value="1"/>
</dbReference>
<keyword evidence="3" id="KW-0732">Signal</keyword>